<keyword evidence="2" id="KW-0539">Nucleus</keyword>
<dbReference type="InterPro" id="IPR036872">
    <property type="entry name" value="CH_dom_sf"/>
</dbReference>
<accession>A0A8T2KE18</accession>
<dbReference type="GO" id="GO:0005930">
    <property type="term" value="C:axoneme"/>
    <property type="evidence" value="ECO:0007669"/>
    <property type="project" value="TreeGrafter"/>
</dbReference>
<dbReference type="Proteomes" id="UP000812440">
    <property type="component" value="Chromosome 1"/>
</dbReference>
<dbReference type="AlphaFoldDB" id="A0A8T2KE18"/>
<evidence type="ECO:0000256" key="2">
    <source>
        <dbReference type="ARBA" id="ARBA00023242"/>
    </source>
</evidence>
<evidence type="ECO:0000313" key="7">
    <source>
        <dbReference type="EMBL" id="KAG8453810.1"/>
    </source>
</evidence>
<protein>
    <recommendedName>
        <fullName evidence="4">Spermatogenesis-associated protein 4</fullName>
    </recommendedName>
</protein>
<dbReference type="GO" id="GO:0005634">
    <property type="term" value="C:nucleus"/>
    <property type="evidence" value="ECO:0007669"/>
    <property type="project" value="UniProtKB-SubCell"/>
</dbReference>
<dbReference type="PANTHER" id="PTHR12509">
    <property type="entry name" value="SPERMATOGENESIS-ASSOCIATED 4-RELATED"/>
    <property type="match status" value="1"/>
</dbReference>
<evidence type="ECO:0000313" key="8">
    <source>
        <dbReference type="Proteomes" id="UP000812440"/>
    </source>
</evidence>
<dbReference type="InterPro" id="IPR052111">
    <property type="entry name" value="Spermatogenesis_Ciliary_MAP"/>
</dbReference>
<reference evidence="7" key="1">
    <citation type="thesis" date="2020" institute="ProQuest LLC" country="789 East Eisenhower Parkway, Ann Arbor, MI, USA">
        <title>Comparative Genomics and Chromosome Evolution.</title>
        <authorList>
            <person name="Mudd A.B."/>
        </authorList>
    </citation>
    <scope>NUCLEOTIDE SEQUENCE</scope>
    <source>
        <strain evidence="7">Female2</strain>
        <tissue evidence="7">Blood</tissue>
    </source>
</reference>
<keyword evidence="8" id="KW-1185">Reference proteome</keyword>
<evidence type="ECO:0000256" key="4">
    <source>
        <dbReference type="ARBA" id="ARBA00071322"/>
    </source>
</evidence>
<dbReference type="Gene3D" id="1.10.418.10">
    <property type="entry name" value="Calponin-like domain"/>
    <property type="match status" value="1"/>
</dbReference>
<proteinExistence type="predicted"/>
<comment type="caution">
    <text evidence="7">The sequence shown here is derived from an EMBL/GenBank/DDBJ whole genome shotgun (WGS) entry which is preliminary data.</text>
</comment>
<dbReference type="GO" id="GO:0051493">
    <property type="term" value="P:regulation of cytoskeleton organization"/>
    <property type="evidence" value="ECO:0007669"/>
    <property type="project" value="TreeGrafter"/>
</dbReference>
<feature type="compositionally biased region" description="Low complexity" evidence="5">
    <location>
        <begin position="249"/>
        <end position="261"/>
    </location>
</feature>
<dbReference type="InterPro" id="IPR010441">
    <property type="entry name" value="CH_2"/>
</dbReference>
<sequence length="303" mass="34251">MAAPGLLYKIKNALCLRTDRSECVVSPANCMALYQEVPRKTGLPREVLKWLQSLDLSFSPKNFRRDFSNGYLIAEIFYWYFPNDIQLHSYENGTSLANKLSNWSQLEKFFMKKNLNVSKALIDGTIHCKPGAAELLIQDIYVMLTNRRIKIVHDNEVDFTDSHYQKKLPMVARSTATKTVKSNVTLTELLAEPDIIINKQKVQALMDLHIQQRQQERIEDPKRFNVKPSLGELAVRIPPLENKTGTDNSLSARSKSSSSSSGTDIRSKANVQFKEISVKQGNGRYVSSALNSRESTSLLIAPL</sequence>
<name>A0A8T2KE18_9PIPI</name>
<dbReference type="PROSITE" id="PS50021">
    <property type="entry name" value="CH"/>
    <property type="match status" value="1"/>
</dbReference>
<dbReference type="EMBL" id="JAACNH010000001">
    <property type="protein sequence ID" value="KAG8453810.1"/>
    <property type="molecule type" value="Genomic_DNA"/>
</dbReference>
<comment type="subcellular location">
    <subcellularLocation>
        <location evidence="1">Nucleus</location>
    </subcellularLocation>
</comment>
<organism evidence="7 8">
    <name type="scientific">Hymenochirus boettgeri</name>
    <name type="common">Congo dwarf clawed frog</name>
    <dbReference type="NCBI Taxonomy" id="247094"/>
    <lineage>
        <taxon>Eukaryota</taxon>
        <taxon>Metazoa</taxon>
        <taxon>Chordata</taxon>
        <taxon>Craniata</taxon>
        <taxon>Vertebrata</taxon>
        <taxon>Euteleostomi</taxon>
        <taxon>Amphibia</taxon>
        <taxon>Batrachia</taxon>
        <taxon>Anura</taxon>
        <taxon>Pipoidea</taxon>
        <taxon>Pipidae</taxon>
        <taxon>Pipinae</taxon>
        <taxon>Hymenochirus</taxon>
    </lineage>
</organism>
<feature type="domain" description="Calponin-homology (CH)" evidence="6">
    <location>
        <begin position="41"/>
        <end position="149"/>
    </location>
</feature>
<dbReference type="InterPro" id="IPR001715">
    <property type="entry name" value="CH_dom"/>
</dbReference>
<evidence type="ECO:0000259" key="6">
    <source>
        <dbReference type="PROSITE" id="PS50021"/>
    </source>
</evidence>
<dbReference type="Pfam" id="PF06294">
    <property type="entry name" value="CH_2"/>
    <property type="match status" value="1"/>
</dbReference>
<evidence type="ECO:0000256" key="1">
    <source>
        <dbReference type="ARBA" id="ARBA00004123"/>
    </source>
</evidence>
<comment type="function">
    <text evidence="3">May play a role in apoptosis regulation.</text>
</comment>
<evidence type="ECO:0000256" key="3">
    <source>
        <dbReference type="ARBA" id="ARBA00058372"/>
    </source>
</evidence>
<evidence type="ECO:0000256" key="5">
    <source>
        <dbReference type="SAM" id="MobiDB-lite"/>
    </source>
</evidence>
<dbReference type="FunFam" id="1.10.418.10:FF:000061">
    <property type="entry name" value="Spermatogenesis associated 4"/>
    <property type="match status" value="1"/>
</dbReference>
<feature type="region of interest" description="Disordered" evidence="5">
    <location>
        <begin position="238"/>
        <end position="266"/>
    </location>
</feature>
<dbReference type="OrthoDB" id="62528at2759"/>
<dbReference type="PANTHER" id="PTHR12509:SF8">
    <property type="entry name" value="SPERMATOGENESIS-ASSOCIATED PROTEIN 4"/>
    <property type="match status" value="1"/>
</dbReference>
<dbReference type="GO" id="GO:0008017">
    <property type="term" value="F:microtubule binding"/>
    <property type="evidence" value="ECO:0007669"/>
    <property type="project" value="TreeGrafter"/>
</dbReference>
<gene>
    <name evidence="7" type="ORF">GDO86_000439</name>
</gene>
<dbReference type="SUPFAM" id="SSF47576">
    <property type="entry name" value="Calponin-homology domain, CH-domain"/>
    <property type="match status" value="1"/>
</dbReference>